<dbReference type="STRING" id="455432.AWN90_15440"/>
<evidence type="ECO:0000256" key="6">
    <source>
        <dbReference type="ARBA" id="ARBA00023136"/>
    </source>
</evidence>
<proteinExistence type="inferred from homology"/>
<evidence type="ECO:0000313" key="11">
    <source>
        <dbReference type="Proteomes" id="UP000076512"/>
    </source>
</evidence>
<feature type="transmembrane region" description="Helical" evidence="8">
    <location>
        <begin position="95"/>
        <end position="114"/>
    </location>
</feature>
<feature type="transmembrane region" description="Helical" evidence="8">
    <location>
        <begin position="344"/>
        <end position="366"/>
    </location>
</feature>
<gene>
    <name evidence="10" type="ORF">AWN90_15440</name>
</gene>
<feature type="transmembrane region" description="Helical" evidence="8">
    <location>
        <begin position="141"/>
        <end position="162"/>
    </location>
</feature>
<keyword evidence="11" id="KW-1185">Reference proteome</keyword>
<dbReference type="PANTHER" id="PTHR40074:SF2">
    <property type="entry name" value="O-ACETYLTRANSFERASE WECH"/>
    <property type="match status" value="1"/>
</dbReference>
<feature type="transmembrane region" description="Helical" evidence="8">
    <location>
        <begin position="28"/>
        <end position="46"/>
    </location>
</feature>
<organism evidence="10 11">
    <name type="scientific">Nocardia terpenica</name>
    <dbReference type="NCBI Taxonomy" id="455432"/>
    <lineage>
        <taxon>Bacteria</taxon>
        <taxon>Bacillati</taxon>
        <taxon>Actinomycetota</taxon>
        <taxon>Actinomycetes</taxon>
        <taxon>Mycobacteriales</taxon>
        <taxon>Nocardiaceae</taxon>
        <taxon>Nocardia</taxon>
    </lineage>
</organism>
<dbReference type="AlphaFoldDB" id="A0A164I592"/>
<dbReference type="Proteomes" id="UP000076512">
    <property type="component" value="Unassembled WGS sequence"/>
</dbReference>
<sequence>MSLAVDIAAEAPADPAPRKSLRPYLHQIDLFRILTFACVIAVHVIGGSTDPGSVSGNGVLVLLHFTREAFFALTGFVLVYQYADRPVTALRFWRRRFALVGIPYVAWSLIYWGYSVGAGLQRETAAESLRRLGFELVTGGAWYHLYFLLVTMQAYVLFPLLLRVLRATAGRHRWLLAASAALQLGCLWWLAHPPTLTGVAAGIWDHLSVTILPYQFYVLLGAVAACHIDAVNRTVRRFGPLLVAGAVVAVALSEWDYLRSTRLGMPPWQASYVFLPHLLVCFVGIIALLYTVSSWWAARREGHRWLARAVRYGSDRSFGVFLIHPLMLQLLAPVIPWLHRVFGVGWGTALLYLCVLALAVAGAEVVRRLPVSLWLVGRPMLRFRPKARRNQEMTSTPEPRNDQHAGTKK</sequence>
<evidence type="ECO:0000259" key="9">
    <source>
        <dbReference type="Pfam" id="PF01757"/>
    </source>
</evidence>
<name>A0A164I592_9NOCA</name>
<feature type="transmembrane region" description="Helical" evidence="8">
    <location>
        <begin position="58"/>
        <end position="83"/>
    </location>
</feature>
<keyword evidence="5 8" id="KW-1133">Transmembrane helix</keyword>
<protein>
    <recommendedName>
        <fullName evidence="9">Acyltransferase 3 domain-containing protein</fullName>
    </recommendedName>
</protein>
<feature type="transmembrane region" description="Helical" evidence="8">
    <location>
        <begin position="275"/>
        <end position="297"/>
    </location>
</feature>
<dbReference type="InterPro" id="IPR002656">
    <property type="entry name" value="Acyl_transf_3_dom"/>
</dbReference>
<keyword evidence="4 8" id="KW-0812">Transmembrane</keyword>
<feature type="transmembrane region" description="Helical" evidence="8">
    <location>
        <begin position="211"/>
        <end position="231"/>
    </location>
</feature>
<feature type="domain" description="Acyltransferase 3" evidence="9">
    <location>
        <begin position="26"/>
        <end position="363"/>
    </location>
</feature>
<comment type="subcellular location">
    <subcellularLocation>
        <location evidence="1">Cell membrane</location>
        <topology evidence="1">Multi-pass membrane protein</topology>
    </subcellularLocation>
</comment>
<dbReference type="Pfam" id="PF01757">
    <property type="entry name" value="Acyl_transf_3"/>
    <property type="match status" value="1"/>
</dbReference>
<evidence type="ECO:0000256" key="4">
    <source>
        <dbReference type="ARBA" id="ARBA00022692"/>
    </source>
</evidence>
<evidence type="ECO:0000256" key="5">
    <source>
        <dbReference type="ARBA" id="ARBA00022989"/>
    </source>
</evidence>
<keyword evidence="6 8" id="KW-0472">Membrane</keyword>
<comment type="similarity">
    <text evidence="2">Belongs to the acyltransferase 3 family.</text>
</comment>
<dbReference type="GO" id="GO:0016413">
    <property type="term" value="F:O-acetyltransferase activity"/>
    <property type="evidence" value="ECO:0007669"/>
    <property type="project" value="TreeGrafter"/>
</dbReference>
<evidence type="ECO:0000256" key="8">
    <source>
        <dbReference type="SAM" id="Phobius"/>
    </source>
</evidence>
<reference evidence="10 11" key="1">
    <citation type="submission" date="2016-04" db="EMBL/GenBank/DDBJ databases">
        <authorList>
            <person name="Evans L.H."/>
            <person name="Alamgir A."/>
            <person name="Owens N."/>
            <person name="Weber N.D."/>
            <person name="Virtaneva K."/>
            <person name="Barbian K."/>
            <person name="Babar A."/>
            <person name="Rosenke K."/>
        </authorList>
    </citation>
    <scope>NUCLEOTIDE SEQUENCE [LARGE SCALE GENOMIC DNA]</scope>
    <source>
        <strain evidence="10 11">IFM 0406</strain>
    </source>
</reference>
<dbReference type="OrthoDB" id="3211698at2"/>
<evidence type="ECO:0000313" key="10">
    <source>
        <dbReference type="EMBL" id="KZM69112.1"/>
    </source>
</evidence>
<dbReference type="GO" id="GO:0005886">
    <property type="term" value="C:plasma membrane"/>
    <property type="evidence" value="ECO:0007669"/>
    <property type="project" value="UniProtKB-SubCell"/>
</dbReference>
<evidence type="ECO:0000256" key="3">
    <source>
        <dbReference type="ARBA" id="ARBA00022475"/>
    </source>
</evidence>
<feature type="compositionally biased region" description="Basic and acidic residues" evidence="7">
    <location>
        <begin position="399"/>
        <end position="409"/>
    </location>
</feature>
<accession>A0A164I592</accession>
<evidence type="ECO:0000256" key="7">
    <source>
        <dbReference type="SAM" id="MobiDB-lite"/>
    </source>
</evidence>
<evidence type="ECO:0000256" key="2">
    <source>
        <dbReference type="ARBA" id="ARBA00007400"/>
    </source>
</evidence>
<dbReference type="GO" id="GO:0009246">
    <property type="term" value="P:enterobacterial common antigen biosynthetic process"/>
    <property type="evidence" value="ECO:0007669"/>
    <property type="project" value="TreeGrafter"/>
</dbReference>
<dbReference type="RefSeq" id="WP_067581290.1">
    <property type="nucleotide sequence ID" value="NZ_JABMCZ010000002.1"/>
</dbReference>
<dbReference type="PANTHER" id="PTHR40074">
    <property type="entry name" value="O-ACETYLTRANSFERASE WECH"/>
    <property type="match status" value="1"/>
</dbReference>
<dbReference type="EMBL" id="LWGR01000021">
    <property type="protein sequence ID" value="KZM69112.1"/>
    <property type="molecule type" value="Genomic_DNA"/>
</dbReference>
<feature type="region of interest" description="Disordered" evidence="7">
    <location>
        <begin position="387"/>
        <end position="409"/>
    </location>
</feature>
<feature type="transmembrane region" description="Helical" evidence="8">
    <location>
        <begin position="238"/>
        <end position="255"/>
    </location>
</feature>
<feature type="transmembrane region" description="Helical" evidence="8">
    <location>
        <begin position="174"/>
        <end position="191"/>
    </location>
</feature>
<keyword evidence="3" id="KW-1003">Cell membrane</keyword>
<feature type="transmembrane region" description="Helical" evidence="8">
    <location>
        <begin position="318"/>
        <end position="338"/>
    </location>
</feature>
<comment type="caution">
    <text evidence="10">The sequence shown here is derived from an EMBL/GenBank/DDBJ whole genome shotgun (WGS) entry which is preliminary data.</text>
</comment>
<evidence type="ECO:0000256" key="1">
    <source>
        <dbReference type="ARBA" id="ARBA00004651"/>
    </source>
</evidence>